<dbReference type="GO" id="GO:0071555">
    <property type="term" value="P:cell wall organization"/>
    <property type="evidence" value="ECO:0007669"/>
    <property type="project" value="UniProtKB-KW"/>
</dbReference>
<evidence type="ECO:0000256" key="8">
    <source>
        <dbReference type="ARBA" id="ARBA00023306"/>
    </source>
</evidence>
<dbReference type="Proteomes" id="UP001515500">
    <property type="component" value="Chromosome 5"/>
</dbReference>
<keyword evidence="9" id="KW-0961">Cell wall biogenesis/degradation</keyword>
<dbReference type="InterPro" id="IPR004276">
    <property type="entry name" value="GlycoTrans_28_N"/>
</dbReference>
<dbReference type="SUPFAM" id="SSF53756">
    <property type="entry name" value="UDP-Glycosyltransferase/glycogen phosphorylase"/>
    <property type="match status" value="1"/>
</dbReference>
<dbReference type="CDD" id="cd03785">
    <property type="entry name" value="GT28_MurG"/>
    <property type="match status" value="1"/>
</dbReference>
<feature type="domain" description="Glycosyltransferase family 28 N-terminal" evidence="10">
    <location>
        <begin position="46"/>
        <end position="183"/>
    </location>
</feature>
<evidence type="ECO:0000256" key="7">
    <source>
        <dbReference type="ARBA" id="ARBA00023136"/>
    </source>
</evidence>
<dbReference type="PANTHER" id="PTHR21015:SF22">
    <property type="entry name" value="GLYCOSYLTRANSFERASE"/>
    <property type="match status" value="1"/>
</dbReference>
<dbReference type="RefSeq" id="XP_039124307.1">
    <property type="nucleotide sequence ID" value="XM_039268373.1"/>
</dbReference>
<keyword evidence="2" id="KW-0132">Cell division</keyword>
<dbReference type="GO" id="GO:0005975">
    <property type="term" value="P:carbohydrate metabolic process"/>
    <property type="evidence" value="ECO:0007669"/>
    <property type="project" value="InterPro"/>
</dbReference>
<keyword evidence="1" id="KW-1003">Cell membrane</keyword>
<evidence type="ECO:0000259" key="11">
    <source>
        <dbReference type="Pfam" id="PF04101"/>
    </source>
</evidence>
<keyword evidence="12" id="KW-1185">Reference proteome</keyword>
<dbReference type="InterPro" id="IPR006009">
    <property type="entry name" value="GlcNAc_MurG"/>
</dbReference>
<evidence type="ECO:0000256" key="6">
    <source>
        <dbReference type="ARBA" id="ARBA00022984"/>
    </source>
</evidence>
<dbReference type="GO" id="GO:0051301">
    <property type="term" value="P:cell division"/>
    <property type="evidence" value="ECO:0007669"/>
    <property type="project" value="UniProtKB-KW"/>
</dbReference>
<dbReference type="GO" id="GO:0008360">
    <property type="term" value="P:regulation of cell shape"/>
    <property type="evidence" value="ECO:0007669"/>
    <property type="project" value="UniProtKB-KW"/>
</dbReference>
<keyword evidence="5" id="KW-0133">Cell shape</keyword>
<keyword evidence="4" id="KW-0808">Transferase</keyword>
<sequence length="410" mass="44165">MASSALASLPFPFATLLPNTNKRPTRLFSTTLAAEPISSPSPSLNVVIAGGGSGGHIFPAIAIADELRADARVVFLGTSTGMEREVIPAAGYEFVPIPKVKLSRPFLSPLNLLLPFKLLRSIVASLRVLRKIRPDIVVGTGAYVSAPVLFAAALSGIRLVIQEQNAYPGLTNQVIAPYAEKIFLAFNACLKYFPRDKCVVCGNPIRLSLSHHASKVDARLHYFPKAGENAQVVLVLGGSTGATALNDAFLKMYHDMLVEHDNRYIIWQTGAEWHKEVESHVKKHPRLLLTPFLHAMDLAYAASDVVVSRAGAMTCTEILNAGKPSILIPSPTAAEDHQTKNAYTMADIAGSKVIIEDELDSTSLESAINEVLGDENLMREMSEKAIRAARPNASSDIAQCILSMVKTSSA</sequence>
<keyword evidence="7" id="KW-0472">Membrane</keyword>
<evidence type="ECO:0000256" key="5">
    <source>
        <dbReference type="ARBA" id="ARBA00022960"/>
    </source>
</evidence>
<dbReference type="PANTHER" id="PTHR21015">
    <property type="entry name" value="UDP-N-ACETYLGLUCOSAMINE--N-ACETYLMURAMYL-(PENTAPEPTIDE) PYROPHOSPHORYL-UNDECAPRENOL N-ACETYLGLUCOSAMINE TRANSFERASE 1"/>
    <property type="match status" value="1"/>
</dbReference>
<name>A0AB40BAI2_DIOCR</name>
<evidence type="ECO:0000313" key="13">
    <source>
        <dbReference type="RefSeq" id="XP_039124307.1"/>
    </source>
</evidence>
<dbReference type="GeneID" id="120260810"/>
<dbReference type="Gene3D" id="3.40.50.2000">
    <property type="entry name" value="Glycogen Phosphorylase B"/>
    <property type="match status" value="2"/>
</dbReference>
<accession>A0AB40BAI2</accession>
<dbReference type="NCBIfam" id="TIGR01133">
    <property type="entry name" value="murG"/>
    <property type="match status" value="1"/>
</dbReference>
<keyword evidence="3" id="KW-0328">Glycosyltransferase</keyword>
<keyword evidence="8" id="KW-0131">Cell cycle</keyword>
<organism evidence="12 13">
    <name type="scientific">Dioscorea cayennensis subsp. rotundata</name>
    <name type="common">White Guinea yam</name>
    <name type="synonym">Dioscorea rotundata</name>
    <dbReference type="NCBI Taxonomy" id="55577"/>
    <lineage>
        <taxon>Eukaryota</taxon>
        <taxon>Viridiplantae</taxon>
        <taxon>Streptophyta</taxon>
        <taxon>Embryophyta</taxon>
        <taxon>Tracheophyta</taxon>
        <taxon>Spermatophyta</taxon>
        <taxon>Magnoliopsida</taxon>
        <taxon>Liliopsida</taxon>
        <taxon>Dioscoreales</taxon>
        <taxon>Dioscoreaceae</taxon>
        <taxon>Dioscorea</taxon>
    </lineage>
</organism>
<evidence type="ECO:0000313" key="12">
    <source>
        <dbReference type="Proteomes" id="UP001515500"/>
    </source>
</evidence>
<dbReference type="GO" id="GO:0050511">
    <property type="term" value="F:undecaprenyldiphospho-muramoylpentapeptide beta-N-acetylglucosaminyltransferase activity"/>
    <property type="evidence" value="ECO:0007669"/>
    <property type="project" value="InterPro"/>
</dbReference>
<proteinExistence type="inferred from homology"/>
<evidence type="ECO:0000256" key="4">
    <source>
        <dbReference type="ARBA" id="ARBA00022679"/>
    </source>
</evidence>
<dbReference type="InterPro" id="IPR007235">
    <property type="entry name" value="Glyco_trans_28_C"/>
</dbReference>
<dbReference type="Pfam" id="PF03033">
    <property type="entry name" value="Glyco_transf_28"/>
    <property type="match status" value="1"/>
</dbReference>
<evidence type="ECO:0000256" key="2">
    <source>
        <dbReference type="ARBA" id="ARBA00022618"/>
    </source>
</evidence>
<gene>
    <name evidence="13" type="primary">LOC120260810</name>
</gene>
<evidence type="ECO:0000256" key="1">
    <source>
        <dbReference type="ARBA" id="ARBA00022475"/>
    </source>
</evidence>
<evidence type="ECO:0000259" key="10">
    <source>
        <dbReference type="Pfam" id="PF03033"/>
    </source>
</evidence>
<dbReference type="HAMAP" id="MF_00033">
    <property type="entry name" value="MurG"/>
    <property type="match status" value="1"/>
</dbReference>
<feature type="domain" description="Glycosyl transferase family 28 C-terminal" evidence="11">
    <location>
        <begin position="232"/>
        <end position="393"/>
    </location>
</feature>
<dbReference type="AlphaFoldDB" id="A0AB40BAI2"/>
<dbReference type="Pfam" id="PF04101">
    <property type="entry name" value="Glyco_tran_28_C"/>
    <property type="match status" value="1"/>
</dbReference>
<reference evidence="13" key="1">
    <citation type="submission" date="2025-08" db="UniProtKB">
        <authorList>
            <consortium name="RefSeq"/>
        </authorList>
    </citation>
    <scope>IDENTIFICATION</scope>
</reference>
<evidence type="ECO:0000256" key="9">
    <source>
        <dbReference type="ARBA" id="ARBA00023316"/>
    </source>
</evidence>
<evidence type="ECO:0000256" key="3">
    <source>
        <dbReference type="ARBA" id="ARBA00022676"/>
    </source>
</evidence>
<protein>
    <submittedName>
        <fullName evidence="13">UDP-N-acetylglucosamine--N-acetylmuramyl- (Pentapeptide) pyrophosphoryl-undecaprenol N-acetylglucosamine transferase-like</fullName>
    </submittedName>
</protein>
<keyword evidence="6" id="KW-0573">Peptidoglycan synthesis</keyword>